<keyword evidence="1" id="KW-1133">Transmembrane helix</keyword>
<evidence type="ECO:0000313" key="2">
    <source>
        <dbReference type="EMBL" id="TLD39949.1"/>
    </source>
</evidence>
<dbReference type="EMBL" id="SULG01000160">
    <property type="protein sequence ID" value="TLD39949.1"/>
    <property type="molecule type" value="Genomic_DNA"/>
</dbReference>
<name>A0A533Q755_9BACT</name>
<comment type="caution">
    <text evidence="2">The sequence shown here is derived from an EMBL/GenBank/DDBJ whole genome shotgun (WGS) entry which is preliminary data.</text>
</comment>
<evidence type="ECO:0000256" key="1">
    <source>
        <dbReference type="SAM" id="Phobius"/>
    </source>
</evidence>
<evidence type="ECO:0000313" key="3">
    <source>
        <dbReference type="Proteomes" id="UP000319783"/>
    </source>
</evidence>
<reference evidence="2 3" key="1">
    <citation type="submission" date="2019-04" db="EMBL/GenBank/DDBJ databases">
        <title>Genome of a novel bacterium Candidatus Jettenia ecosi reconstructed from metagenome of an anammox bioreactor.</title>
        <authorList>
            <person name="Mardanov A.V."/>
            <person name="Beletsky A.V."/>
            <person name="Ravin N.V."/>
            <person name="Botchkova E.A."/>
            <person name="Litti Y.V."/>
            <person name="Nozhevnikova A.N."/>
        </authorList>
    </citation>
    <scope>NUCLEOTIDE SEQUENCE [LARGE SCALE GENOMIC DNA]</scope>
    <source>
        <strain evidence="2">J2</strain>
    </source>
</reference>
<keyword evidence="1" id="KW-0812">Transmembrane</keyword>
<dbReference type="AlphaFoldDB" id="A0A533Q755"/>
<keyword evidence="1" id="KW-0472">Membrane</keyword>
<proteinExistence type="predicted"/>
<accession>A0A533Q755</accession>
<protein>
    <submittedName>
        <fullName evidence="2">Uncharacterized protein</fullName>
    </submittedName>
</protein>
<feature type="transmembrane region" description="Helical" evidence="1">
    <location>
        <begin position="6"/>
        <end position="25"/>
    </location>
</feature>
<organism evidence="2 3">
    <name type="scientific">Candidatus Jettenia ecosi</name>
    <dbReference type="NCBI Taxonomy" id="2494326"/>
    <lineage>
        <taxon>Bacteria</taxon>
        <taxon>Pseudomonadati</taxon>
        <taxon>Planctomycetota</taxon>
        <taxon>Candidatus Brocadiia</taxon>
        <taxon>Candidatus Brocadiales</taxon>
        <taxon>Candidatus Brocadiaceae</taxon>
        <taxon>Candidatus Jettenia</taxon>
    </lineage>
</organism>
<gene>
    <name evidence="2" type="ORF">JETT_3791</name>
</gene>
<dbReference type="Proteomes" id="UP000319783">
    <property type="component" value="Unassembled WGS sequence"/>
</dbReference>
<sequence length="40" mass="5036">MYVITYQINISVCYACNIVWIYRWARLSIMYDYKSIYDYH</sequence>